<dbReference type="Proteomes" id="UP000676336">
    <property type="component" value="Unassembled WGS sequence"/>
</dbReference>
<feature type="region of interest" description="Disordered" evidence="1">
    <location>
        <begin position="67"/>
        <end position="99"/>
    </location>
</feature>
<evidence type="ECO:0000313" key="2">
    <source>
        <dbReference type="EMBL" id="CAF4489947.1"/>
    </source>
</evidence>
<name>A0A820USM0_9BILA</name>
<sequence length="99" mass="11288">MVFNTLSPTDNMFESLPSSFIEHSLSDECNFTPADLSKQKLVLKRQENPTNDTYAIANRYHRLKLSSTENLTSTTQSNDQSAEETDIDERPINTMWKSA</sequence>
<evidence type="ECO:0000256" key="1">
    <source>
        <dbReference type="SAM" id="MobiDB-lite"/>
    </source>
</evidence>
<proteinExistence type="predicted"/>
<keyword evidence="4" id="KW-1185">Reference proteome</keyword>
<dbReference type="EMBL" id="CAJOBG010051802">
    <property type="protein sequence ID" value="CAF4489947.1"/>
    <property type="molecule type" value="Genomic_DNA"/>
</dbReference>
<comment type="caution">
    <text evidence="2">The sequence shown here is derived from an EMBL/GenBank/DDBJ whole genome shotgun (WGS) entry which is preliminary data.</text>
</comment>
<evidence type="ECO:0000313" key="3">
    <source>
        <dbReference type="EMBL" id="CAF5199790.1"/>
    </source>
</evidence>
<reference evidence="2" key="1">
    <citation type="submission" date="2021-02" db="EMBL/GenBank/DDBJ databases">
        <authorList>
            <person name="Nowell W R."/>
        </authorList>
    </citation>
    <scope>NUCLEOTIDE SEQUENCE</scope>
</reference>
<gene>
    <name evidence="2" type="ORF">OVN521_LOCUS40145</name>
    <name evidence="3" type="ORF">SMN809_LOCUS75168</name>
</gene>
<dbReference type="AlphaFoldDB" id="A0A820USM0"/>
<dbReference type="Proteomes" id="UP000663866">
    <property type="component" value="Unassembled WGS sequence"/>
</dbReference>
<dbReference type="EMBL" id="CAJOBI010331864">
    <property type="protein sequence ID" value="CAF5199790.1"/>
    <property type="molecule type" value="Genomic_DNA"/>
</dbReference>
<accession>A0A820USM0</accession>
<feature type="non-terminal residue" evidence="2">
    <location>
        <position position="99"/>
    </location>
</feature>
<protein>
    <submittedName>
        <fullName evidence="2">Uncharacterized protein</fullName>
    </submittedName>
</protein>
<feature type="compositionally biased region" description="Polar residues" evidence="1">
    <location>
        <begin position="67"/>
        <end position="80"/>
    </location>
</feature>
<organism evidence="2 4">
    <name type="scientific">Rotaria magnacalcarata</name>
    <dbReference type="NCBI Taxonomy" id="392030"/>
    <lineage>
        <taxon>Eukaryota</taxon>
        <taxon>Metazoa</taxon>
        <taxon>Spiralia</taxon>
        <taxon>Gnathifera</taxon>
        <taxon>Rotifera</taxon>
        <taxon>Eurotatoria</taxon>
        <taxon>Bdelloidea</taxon>
        <taxon>Philodinida</taxon>
        <taxon>Philodinidae</taxon>
        <taxon>Rotaria</taxon>
    </lineage>
</organism>
<evidence type="ECO:0000313" key="4">
    <source>
        <dbReference type="Proteomes" id="UP000663866"/>
    </source>
</evidence>